<feature type="transmembrane region" description="Helical" evidence="8">
    <location>
        <begin position="345"/>
        <end position="366"/>
    </location>
</feature>
<accession>A0A923MTA8</accession>
<evidence type="ECO:0000256" key="3">
    <source>
        <dbReference type="ARBA" id="ARBA00022475"/>
    </source>
</evidence>
<feature type="transmembrane region" description="Helical" evidence="8">
    <location>
        <begin position="12"/>
        <end position="35"/>
    </location>
</feature>
<evidence type="ECO:0000256" key="2">
    <source>
        <dbReference type="ARBA" id="ARBA00005346"/>
    </source>
</evidence>
<dbReference type="EMBL" id="JACORT010000008">
    <property type="protein sequence ID" value="MBC5784785.1"/>
    <property type="molecule type" value="Genomic_DNA"/>
</dbReference>
<feature type="transmembrane region" description="Helical" evidence="8">
    <location>
        <begin position="176"/>
        <end position="198"/>
    </location>
</feature>
<feature type="transmembrane region" description="Helical" evidence="8">
    <location>
        <begin position="146"/>
        <end position="164"/>
    </location>
</feature>
<dbReference type="Pfam" id="PF00361">
    <property type="entry name" value="Proton_antipo_M"/>
    <property type="match status" value="1"/>
</dbReference>
<evidence type="ECO:0000313" key="10">
    <source>
        <dbReference type="EMBL" id="MBC5784785.1"/>
    </source>
</evidence>
<feature type="transmembrane region" description="Helical" evidence="8">
    <location>
        <begin position="249"/>
        <end position="272"/>
    </location>
</feature>
<feature type="transmembrane region" description="Helical" evidence="8">
    <location>
        <begin position="465"/>
        <end position="486"/>
    </location>
</feature>
<dbReference type="NCBIfam" id="NF009309">
    <property type="entry name" value="PRK12666.1"/>
    <property type="match status" value="1"/>
</dbReference>
<sequence length="533" mass="54712">MSALATLVQQHLAVLPVLLPLFTAAVLLALGDGAGGHGQPALTRARTVSIVSAGIGLLAAIQLALDAGDGTWRVYRLGDWAAPFGIVLSVDRLSALMVLLTAAIALPVAVYASGGWDAHGRHFHALLHFQLMGLNGAFVTGDLFNLFVFFEVLLIASYVLLVHAQGRERFRFGVPYVVLNLAASALFLVGVSLVYAATGTLNLAHLALRVGQVPAADTALLQAGGMLLLVVFGFKAALLPLHLWLPGTYAAACAPVAALFALMTKVGVYAILRVHGVIFGDSAGASAQLVAGWLLPLALASSVVAALGALAAGTLPRLVGWLNIASVGIILAALGLFTPGAWSAAMYYTINSTLVIAALFLLSELVGAQRGEVGERLEPAGPVAQPALLGTMLLLLAASVIGLPPLPGFLGKLMILQSVGGDATPWVWGIVLLVGFFSLVGLARAGSLLFWAVEPGRSGGASGASPRLLAATLALIAMMVALAAWAGPMKRYTDAAARQLQDREGAARAVLGPALGAGTVRPYRAQDALGAGK</sequence>
<protein>
    <submittedName>
        <fullName evidence="10">Monovalent cation/H+ antiporter subunit D</fullName>
    </submittedName>
</protein>
<feature type="transmembrane region" description="Helical" evidence="8">
    <location>
        <begin position="318"/>
        <end position="339"/>
    </location>
</feature>
<dbReference type="RefSeq" id="WP_187077538.1">
    <property type="nucleotide sequence ID" value="NZ_JACORT010000008.1"/>
</dbReference>
<evidence type="ECO:0000256" key="8">
    <source>
        <dbReference type="SAM" id="Phobius"/>
    </source>
</evidence>
<keyword evidence="6 8" id="KW-0472">Membrane</keyword>
<dbReference type="GO" id="GO:0005886">
    <property type="term" value="C:plasma membrane"/>
    <property type="evidence" value="ECO:0007669"/>
    <property type="project" value="UniProtKB-SubCell"/>
</dbReference>
<dbReference type="Proteomes" id="UP000608513">
    <property type="component" value="Unassembled WGS sequence"/>
</dbReference>
<keyword evidence="4 7" id="KW-0812">Transmembrane</keyword>
<evidence type="ECO:0000313" key="11">
    <source>
        <dbReference type="Proteomes" id="UP000608513"/>
    </source>
</evidence>
<evidence type="ECO:0000256" key="6">
    <source>
        <dbReference type="ARBA" id="ARBA00023136"/>
    </source>
</evidence>
<evidence type="ECO:0000256" key="7">
    <source>
        <dbReference type="RuleBase" id="RU000320"/>
    </source>
</evidence>
<keyword evidence="5 8" id="KW-1133">Transmembrane helix</keyword>
<feature type="transmembrane region" description="Helical" evidence="8">
    <location>
        <begin position="93"/>
        <end position="111"/>
    </location>
</feature>
<proteinExistence type="inferred from homology"/>
<comment type="subcellular location">
    <subcellularLocation>
        <location evidence="1">Cell membrane</location>
        <topology evidence="1">Multi-pass membrane protein</topology>
    </subcellularLocation>
    <subcellularLocation>
        <location evidence="7">Membrane</location>
        <topology evidence="7">Multi-pass membrane protein</topology>
    </subcellularLocation>
</comment>
<feature type="transmembrane region" description="Helical" evidence="8">
    <location>
        <begin position="426"/>
        <end position="453"/>
    </location>
</feature>
<keyword evidence="3" id="KW-1003">Cell membrane</keyword>
<dbReference type="InterPro" id="IPR003918">
    <property type="entry name" value="NADH_UbQ_OxRdtase"/>
</dbReference>
<gene>
    <name evidence="10" type="ORF">H8N03_17680</name>
</gene>
<dbReference type="AlphaFoldDB" id="A0A923MTA8"/>
<dbReference type="GO" id="GO:0042773">
    <property type="term" value="P:ATP synthesis coupled electron transport"/>
    <property type="evidence" value="ECO:0007669"/>
    <property type="project" value="InterPro"/>
</dbReference>
<reference evidence="10" key="1">
    <citation type="submission" date="2020-08" db="EMBL/GenBank/DDBJ databases">
        <title>Ramlibacter sp. USB13 16S ribosomal RNA gene genome sequencing and assembly.</title>
        <authorList>
            <person name="Kang M."/>
        </authorList>
    </citation>
    <scope>NUCLEOTIDE SEQUENCE</scope>
    <source>
        <strain evidence="10">USB13</strain>
    </source>
</reference>
<evidence type="ECO:0000256" key="4">
    <source>
        <dbReference type="ARBA" id="ARBA00022692"/>
    </source>
</evidence>
<comment type="similarity">
    <text evidence="2">Belongs to the CPA3 antiporters (TC 2.A.63) subunit D family.</text>
</comment>
<name>A0A923MTA8_9BURK</name>
<dbReference type="PANTHER" id="PTHR42703">
    <property type="entry name" value="NADH DEHYDROGENASE"/>
    <property type="match status" value="1"/>
</dbReference>
<feature type="transmembrane region" description="Helical" evidence="8">
    <location>
        <begin position="387"/>
        <end position="406"/>
    </location>
</feature>
<feature type="transmembrane region" description="Helical" evidence="8">
    <location>
        <begin position="292"/>
        <end position="311"/>
    </location>
</feature>
<evidence type="ECO:0000256" key="5">
    <source>
        <dbReference type="ARBA" id="ARBA00022989"/>
    </source>
</evidence>
<feature type="transmembrane region" description="Helical" evidence="8">
    <location>
        <begin position="218"/>
        <end position="237"/>
    </location>
</feature>
<organism evidence="10 11">
    <name type="scientific">Ramlibacter cellulosilyticus</name>
    <dbReference type="NCBI Taxonomy" id="2764187"/>
    <lineage>
        <taxon>Bacteria</taxon>
        <taxon>Pseudomonadati</taxon>
        <taxon>Pseudomonadota</taxon>
        <taxon>Betaproteobacteria</taxon>
        <taxon>Burkholderiales</taxon>
        <taxon>Comamonadaceae</taxon>
        <taxon>Ramlibacter</taxon>
    </lineage>
</organism>
<dbReference type="GO" id="GO:0008137">
    <property type="term" value="F:NADH dehydrogenase (ubiquinone) activity"/>
    <property type="evidence" value="ECO:0007669"/>
    <property type="project" value="InterPro"/>
</dbReference>
<dbReference type="PRINTS" id="PR01437">
    <property type="entry name" value="NUOXDRDTASE4"/>
</dbReference>
<dbReference type="InterPro" id="IPR001750">
    <property type="entry name" value="ND/Mrp_TM"/>
</dbReference>
<evidence type="ECO:0000256" key="1">
    <source>
        <dbReference type="ARBA" id="ARBA00004651"/>
    </source>
</evidence>
<feature type="domain" description="NADH:quinone oxidoreductase/Mrp antiporter transmembrane" evidence="9">
    <location>
        <begin position="141"/>
        <end position="434"/>
    </location>
</feature>
<feature type="transmembrane region" description="Helical" evidence="8">
    <location>
        <begin position="47"/>
        <end position="65"/>
    </location>
</feature>
<dbReference type="InterPro" id="IPR050586">
    <property type="entry name" value="CPA3_Na-H_Antiporter_D"/>
</dbReference>
<comment type="caution">
    <text evidence="10">The sequence shown here is derived from an EMBL/GenBank/DDBJ whole genome shotgun (WGS) entry which is preliminary data.</text>
</comment>
<keyword evidence="11" id="KW-1185">Reference proteome</keyword>
<evidence type="ECO:0000259" key="9">
    <source>
        <dbReference type="Pfam" id="PF00361"/>
    </source>
</evidence>
<dbReference type="PANTHER" id="PTHR42703:SF1">
    <property type="entry name" value="NA(+)_H(+) ANTIPORTER SUBUNIT D1"/>
    <property type="match status" value="1"/>
</dbReference>